<evidence type="ECO:0000259" key="4">
    <source>
        <dbReference type="PROSITE" id="PS50002"/>
    </source>
</evidence>
<dbReference type="PRINTS" id="PR00499">
    <property type="entry name" value="P67PHOX"/>
</dbReference>
<feature type="compositionally biased region" description="Pro residues" evidence="3">
    <location>
        <begin position="539"/>
        <end position="554"/>
    </location>
</feature>
<dbReference type="Pfam" id="PF00018">
    <property type="entry name" value="SH3_1"/>
    <property type="match status" value="1"/>
</dbReference>
<dbReference type="CDD" id="cd11962">
    <property type="entry name" value="SH3_Abp1_fungi_C1"/>
    <property type="match status" value="1"/>
</dbReference>
<dbReference type="GO" id="GO:0030427">
    <property type="term" value="C:site of polarized growth"/>
    <property type="evidence" value="ECO:0007669"/>
    <property type="project" value="TreeGrafter"/>
</dbReference>
<reference evidence="6" key="1">
    <citation type="submission" date="2021-07" db="EMBL/GenBank/DDBJ databases">
        <authorList>
            <person name="Branca A.L. A."/>
        </authorList>
    </citation>
    <scope>NUCLEOTIDE SEQUENCE</scope>
</reference>
<name>A0A9W4NMJ3_9EURO</name>
<dbReference type="Gene3D" id="3.40.20.10">
    <property type="entry name" value="Severin"/>
    <property type="match status" value="1"/>
</dbReference>
<dbReference type="InterPro" id="IPR002108">
    <property type="entry name" value="ADF-H"/>
</dbReference>
<dbReference type="Pfam" id="PF14604">
    <property type="entry name" value="SH3_9"/>
    <property type="match status" value="1"/>
</dbReference>
<feature type="compositionally biased region" description="Polar residues" evidence="3">
    <location>
        <begin position="240"/>
        <end position="254"/>
    </location>
</feature>
<dbReference type="EMBL" id="CAJVPD010000241">
    <property type="protein sequence ID" value="CAG8388001.1"/>
    <property type="molecule type" value="Genomic_DNA"/>
</dbReference>
<feature type="region of interest" description="Disordered" evidence="3">
    <location>
        <begin position="689"/>
        <end position="739"/>
    </location>
</feature>
<feature type="compositionally biased region" description="Basic and acidic residues" evidence="3">
    <location>
        <begin position="483"/>
        <end position="492"/>
    </location>
</feature>
<dbReference type="SUPFAM" id="SSF55753">
    <property type="entry name" value="Actin depolymerizing proteins"/>
    <property type="match status" value="1"/>
</dbReference>
<dbReference type="GO" id="GO:0030833">
    <property type="term" value="P:regulation of actin filament polymerization"/>
    <property type="evidence" value="ECO:0007669"/>
    <property type="project" value="TreeGrafter"/>
</dbReference>
<evidence type="ECO:0000313" key="7">
    <source>
        <dbReference type="Proteomes" id="UP001152592"/>
    </source>
</evidence>
<dbReference type="PROSITE" id="PS51263">
    <property type="entry name" value="ADF_H"/>
    <property type="match status" value="1"/>
</dbReference>
<accession>A0A9W4NMJ3</accession>
<feature type="region of interest" description="Disordered" evidence="3">
    <location>
        <begin position="310"/>
        <end position="637"/>
    </location>
</feature>
<protein>
    <recommendedName>
        <fullName evidence="8">Actin binding protein</fullName>
    </recommendedName>
</protein>
<dbReference type="FunFam" id="3.40.20.10:FF:000045">
    <property type="entry name" value="Actin binding protein, putative"/>
    <property type="match status" value="1"/>
</dbReference>
<feature type="compositionally biased region" description="Pro residues" evidence="3">
    <location>
        <begin position="498"/>
        <end position="526"/>
    </location>
</feature>
<evidence type="ECO:0000256" key="2">
    <source>
        <dbReference type="PROSITE-ProRule" id="PRU00192"/>
    </source>
</evidence>
<feature type="domain" description="ADF-H" evidence="5">
    <location>
        <begin position="5"/>
        <end position="154"/>
    </location>
</feature>
<keyword evidence="1 2" id="KW-0728">SH3 domain</keyword>
<evidence type="ECO:0000259" key="5">
    <source>
        <dbReference type="PROSITE" id="PS51263"/>
    </source>
</evidence>
<dbReference type="InterPro" id="IPR035718">
    <property type="entry name" value="Abp1_fungi_SH3_C2"/>
</dbReference>
<dbReference type="PANTHER" id="PTHR10829">
    <property type="entry name" value="CORTACTIN AND DREBRIN"/>
    <property type="match status" value="1"/>
</dbReference>
<dbReference type="GO" id="GO:0030864">
    <property type="term" value="C:cortical actin cytoskeleton"/>
    <property type="evidence" value="ECO:0007669"/>
    <property type="project" value="TreeGrafter"/>
</dbReference>
<evidence type="ECO:0000256" key="3">
    <source>
        <dbReference type="SAM" id="MobiDB-lite"/>
    </source>
</evidence>
<dbReference type="InterPro" id="IPR035719">
    <property type="entry name" value="Abp1_fungi_SH3_C1"/>
</dbReference>
<sequence length="795" mass="83486">MASLNLSTNGPSISKSYQTVVNAPPPSASGQSPTAAQWALFSVSTPLVSAFQQDAGKESVLKVQSSGEGELVDLIEEFSEGRVQFAYVKVTDPNTGLPKNVLIGWCGEGVPERTKGYFTSHLATVSKFLHGYHVQVTARADGDLTPEGIIQRVADSSGSKYSAGEASAPAPAPRPAVASKPAFTPTRSGGLPLSPSARVQPAPRANVDNDGWGDDAPPVTRTQLEKVQPAYQPTRVNLQELKSNPTATRQSAAASNDAPDVVRGGYQPIGKVDIAAIRRQAAESGQLKDERPSTVKGSYEPVGKVDIAAIRARAQKPEGAGANVSSPAGNEPEPATTLPERPAPAVASGRLTDLPKPKVAKKFGGGPSFPGTKPPLPVGLDSKPSSNAQIGAASRTFADEGGKTPAQIWAERKAKERGAAPSGAAEPAPAPIQSQSSGQGEWKSSYAGKSWATVQTAHERSQLPEPEVDARATDPAGEQPQPRVRDVQEHFTQEASAPPAPPAPVAPPIPQASRPVPLPGLSPAPEPESEPEHDAQQVLPPPPPQPRSPTPPSPVRDSSPIRIAMPVGQSAPEATEVADAHEEQHSPPPAMPVRSLQEAVPDERDLEDDSHDLGRAAAEATAPGPEQTQGGPRAQIQYDYEKAEDNEIELREGDYVTDIEMVDEDWWVGVNSRGERGLFPANYVEVIDDGASPAPASAHHEPEPEPEPIPTPAPAPVPAAVPPPPAPAAAPAAAAPASKGRTATALYDYEAAEDNEIGFPENAKISNVEFPDDDWWLGEYNGRQGLFPANYVQLD</sequence>
<dbReference type="Pfam" id="PF00241">
    <property type="entry name" value="Cofilin_ADF"/>
    <property type="match status" value="1"/>
</dbReference>
<dbReference type="SMART" id="SM00102">
    <property type="entry name" value="ADF"/>
    <property type="match status" value="1"/>
</dbReference>
<feature type="region of interest" description="Disordered" evidence="3">
    <location>
        <begin position="155"/>
        <end position="219"/>
    </location>
</feature>
<organism evidence="6 7">
    <name type="scientific">Penicillium salamii</name>
    <dbReference type="NCBI Taxonomy" id="1612424"/>
    <lineage>
        <taxon>Eukaryota</taxon>
        <taxon>Fungi</taxon>
        <taxon>Dikarya</taxon>
        <taxon>Ascomycota</taxon>
        <taxon>Pezizomycotina</taxon>
        <taxon>Eurotiomycetes</taxon>
        <taxon>Eurotiomycetidae</taxon>
        <taxon>Eurotiales</taxon>
        <taxon>Aspergillaceae</taxon>
        <taxon>Penicillium</taxon>
    </lineage>
</organism>
<proteinExistence type="predicted"/>
<dbReference type="CDD" id="cd11961">
    <property type="entry name" value="SH3_Abp1_fungi_C2"/>
    <property type="match status" value="1"/>
</dbReference>
<feature type="compositionally biased region" description="Pro residues" evidence="3">
    <location>
        <begin position="707"/>
        <end position="728"/>
    </location>
</feature>
<dbReference type="PRINTS" id="PR00452">
    <property type="entry name" value="SH3DOMAIN"/>
</dbReference>
<dbReference type="Gene3D" id="2.30.30.40">
    <property type="entry name" value="SH3 Domains"/>
    <property type="match status" value="2"/>
</dbReference>
<dbReference type="FunFam" id="2.30.30.40:FF:000242">
    <property type="entry name" value="Actin binding protein"/>
    <property type="match status" value="1"/>
</dbReference>
<comment type="caution">
    <text evidence="6">The sequence shown here is derived from an EMBL/GenBank/DDBJ whole genome shotgun (WGS) entry which is preliminary data.</text>
</comment>
<dbReference type="CDD" id="cd11281">
    <property type="entry name" value="ADF_drebrin_like"/>
    <property type="match status" value="1"/>
</dbReference>
<dbReference type="PROSITE" id="PS50002">
    <property type="entry name" value="SH3"/>
    <property type="match status" value="2"/>
</dbReference>
<evidence type="ECO:0008006" key="8">
    <source>
        <dbReference type="Google" id="ProtNLM"/>
    </source>
</evidence>
<gene>
    <name evidence="6" type="ORF">PSALAMII_LOCUS6422</name>
</gene>
<dbReference type="InterPro" id="IPR036028">
    <property type="entry name" value="SH3-like_dom_sf"/>
</dbReference>
<evidence type="ECO:0000256" key="1">
    <source>
        <dbReference type="ARBA" id="ARBA00022443"/>
    </source>
</evidence>
<dbReference type="SUPFAM" id="SSF50044">
    <property type="entry name" value="SH3-domain"/>
    <property type="match status" value="2"/>
</dbReference>
<dbReference type="FunFam" id="2.30.30.40:FF:000273">
    <property type="entry name" value="Actin binding protein"/>
    <property type="match status" value="1"/>
</dbReference>
<dbReference type="OrthoDB" id="528635at2759"/>
<dbReference type="InterPro" id="IPR029006">
    <property type="entry name" value="ADF-H/Gelsolin-like_dom_sf"/>
</dbReference>
<dbReference type="SMART" id="SM00326">
    <property type="entry name" value="SH3"/>
    <property type="match status" value="2"/>
</dbReference>
<feature type="compositionally biased region" description="Low complexity" evidence="3">
    <location>
        <begin position="162"/>
        <end position="182"/>
    </location>
</feature>
<feature type="compositionally biased region" description="Basic and acidic residues" evidence="3">
    <location>
        <begin position="457"/>
        <end position="472"/>
    </location>
</feature>
<dbReference type="AlphaFoldDB" id="A0A9W4NMJ3"/>
<feature type="region of interest" description="Disordered" evidence="3">
    <location>
        <begin position="240"/>
        <end position="264"/>
    </location>
</feature>
<dbReference type="InterPro" id="IPR001452">
    <property type="entry name" value="SH3_domain"/>
</dbReference>
<dbReference type="PANTHER" id="PTHR10829:SF25">
    <property type="entry name" value="DREBRIN-LIKE PROTEIN"/>
    <property type="match status" value="1"/>
</dbReference>
<evidence type="ECO:0000313" key="6">
    <source>
        <dbReference type="EMBL" id="CAG8388001.1"/>
    </source>
</evidence>
<dbReference type="GO" id="GO:0005884">
    <property type="term" value="C:actin filament"/>
    <property type="evidence" value="ECO:0007669"/>
    <property type="project" value="TreeGrafter"/>
</dbReference>
<dbReference type="Proteomes" id="UP001152592">
    <property type="component" value="Unassembled WGS sequence"/>
</dbReference>
<feature type="domain" description="SH3" evidence="4">
    <location>
        <begin position="738"/>
        <end position="795"/>
    </location>
</feature>
<dbReference type="GO" id="GO:0051015">
    <property type="term" value="F:actin filament binding"/>
    <property type="evidence" value="ECO:0007669"/>
    <property type="project" value="TreeGrafter"/>
</dbReference>
<feature type="domain" description="SH3" evidence="4">
    <location>
        <begin position="629"/>
        <end position="689"/>
    </location>
</feature>